<sequence>MALINRRRRPRYLSLGLADPQITVPETAYAEVREKNRRSLVGRVVGPEIKRQDLYSLIDKLPLEWFLDESKCRGRLIGGGKFQFVFERDRDLEMVLWSGPYTFNGWLVVLEKWEDEPGPGFLKSVPMWLKIRGIPVQYISDGTIREIASSMGEVTEVELDDEMFDLRYVRARVNVAVYTTRLCFKKVVRFDTGEVKIVSFGYEDIGRSKAKFKFCRNCGALNHLTRSCSVPWVDVPDPYGRALSPPPHESCSSDGSNENNGEGGTLELLLGPADASDDVVHDLPNVDGEQQQKDLGGVEEADGTQVQSDMVGTSPEGSKRKFDATGEADDNLEKRLRGSADASESLGVNLKPLQEE</sequence>
<dbReference type="InterPro" id="IPR040256">
    <property type="entry name" value="At4g02000-like"/>
</dbReference>
<dbReference type="OrthoDB" id="1082339at2759"/>
<evidence type="ECO:0000313" key="3">
    <source>
        <dbReference type="EMBL" id="EOA31898.1"/>
    </source>
</evidence>
<gene>
    <name evidence="3" type="ORF">CARUB_v10015127mg</name>
</gene>
<dbReference type="PANTHER" id="PTHR31286">
    <property type="entry name" value="GLYCINE-RICH CELL WALL STRUCTURAL PROTEIN 1.8-LIKE"/>
    <property type="match status" value="1"/>
</dbReference>
<feature type="compositionally biased region" description="Low complexity" evidence="1">
    <location>
        <begin position="249"/>
        <end position="271"/>
    </location>
</feature>
<accession>R0I662</accession>
<name>R0I662_9BRAS</name>
<feature type="domain" description="DUF4283" evidence="2">
    <location>
        <begin position="33"/>
        <end position="116"/>
    </location>
</feature>
<dbReference type="eggNOG" id="KOG1075">
    <property type="taxonomic scope" value="Eukaryota"/>
</dbReference>
<keyword evidence="4" id="KW-1185">Reference proteome</keyword>
<feature type="region of interest" description="Disordered" evidence="1">
    <location>
        <begin position="240"/>
        <end position="356"/>
    </location>
</feature>
<reference evidence="4" key="1">
    <citation type="journal article" date="2013" name="Nat. Genet.">
        <title>The Capsella rubella genome and the genomic consequences of rapid mating system evolution.</title>
        <authorList>
            <person name="Slotte T."/>
            <person name="Hazzouri K.M."/>
            <person name="Agren J.A."/>
            <person name="Koenig D."/>
            <person name="Maumus F."/>
            <person name="Guo Y.L."/>
            <person name="Steige K."/>
            <person name="Platts A.E."/>
            <person name="Escobar J.S."/>
            <person name="Newman L.K."/>
            <person name="Wang W."/>
            <person name="Mandakova T."/>
            <person name="Vello E."/>
            <person name="Smith L.M."/>
            <person name="Henz S.R."/>
            <person name="Steffen J."/>
            <person name="Takuno S."/>
            <person name="Brandvain Y."/>
            <person name="Coop G."/>
            <person name="Andolfatto P."/>
            <person name="Hu T.T."/>
            <person name="Blanchette M."/>
            <person name="Clark R.M."/>
            <person name="Quesneville H."/>
            <person name="Nordborg M."/>
            <person name="Gaut B.S."/>
            <person name="Lysak M.A."/>
            <person name="Jenkins J."/>
            <person name="Grimwood J."/>
            <person name="Chapman J."/>
            <person name="Prochnik S."/>
            <person name="Shu S."/>
            <person name="Rokhsar D."/>
            <person name="Schmutz J."/>
            <person name="Weigel D."/>
            <person name="Wright S.I."/>
        </authorList>
    </citation>
    <scope>NUCLEOTIDE SEQUENCE [LARGE SCALE GENOMIC DNA]</scope>
    <source>
        <strain evidence="4">cv. Monte Gargano</strain>
    </source>
</reference>
<protein>
    <recommendedName>
        <fullName evidence="2">DUF4283 domain-containing protein</fullName>
    </recommendedName>
</protein>
<dbReference type="Proteomes" id="UP000029121">
    <property type="component" value="Unassembled WGS sequence"/>
</dbReference>
<proteinExistence type="predicted"/>
<dbReference type="EMBL" id="KB870807">
    <property type="protein sequence ID" value="EOA31898.1"/>
    <property type="molecule type" value="Genomic_DNA"/>
</dbReference>
<dbReference type="PANTHER" id="PTHR31286:SF170">
    <property type="entry name" value="(RAPE) HYPOTHETICAL PROTEIN"/>
    <property type="match status" value="1"/>
</dbReference>
<dbReference type="InterPro" id="IPR025558">
    <property type="entry name" value="DUF4283"/>
</dbReference>
<evidence type="ECO:0000313" key="4">
    <source>
        <dbReference type="Proteomes" id="UP000029121"/>
    </source>
</evidence>
<evidence type="ECO:0000256" key="1">
    <source>
        <dbReference type="SAM" id="MobiDB-lite"/>
    </source>
</evidence>
<organism evidence="3 4">
    <name type="scientific">Capsella rubella</name>
    <dbReference type="NCBI Taxonomy" id="81985"/>
    <lineage>
        <taxon>Eukaryota</taxon>
        <taxon>Viridiplantae</taxon>
        <taxon>Streptophyta</taxon>
        <taxon>Embryophyta</taxon>
        <taxon>Tracheophyta</taxon>
        <taxon>Spermatophyta</taxon>
        <taxon>Magnoliopsida</taxon>
        <taxon>eudicotyledons</taxon>
        <taxon>Gunneridae</taxon>
        <taxon>Pentapetalae</taxon>
        <taxon>rosids</taxon>
        <taxon>malvids</taxon>
        <taxon>Brassicales</taxon>
        <taxon>Brassicaceae</taxon>
        <taxon>Camelineae</taxon>
        <taxon>Capsella</taxon>
    </lineage>
</organism>
<dbReference type="KEGG" id="crb:17893244"/>
<evidence type="ECO:0000259" key="2">
    <source>
        <dbReference type="Pfam" id="PF14111"/>
    </source>
</evidence>
<dbReference type="Pfam" id="PF14111">
    <property type="entry name" value="DUF4283"/>
    <property type="match status" value="1"/>
</dbReference>
<dbReference type="AlphaFoldDB" id="R0I662"/>